<evidence type="ECO:0000313" key="2">
    <source>
        <dbReference type="EMBL" id="AKF14265.1"/>
    </source>
</evidence>
<organism evidence="2 3">
    <name type="scientific">Mycobacterium phage Vincenzo</name>
    <dbReference type="NCBI Taxonomy" id="1647301"/>
    <lineage>
        <taxon>Viruses</taxon>
        <taxon>Duplodnaviria</taxon>
        <taxon>Heunggongvirae</taxon>
        <taxon>Uroviricota</taxon>
        <taxon>Caudoviricetes</taxon>
        <taxon>Bclasvirinae</taxon>
        <taxon>Coopervirus</taxon>
        <taxon>Coopervirus vincenzo</taxon>
    </lineage>
</organism>
<evidence type="ECO:0000256" key="1">
    <source>
        <dbReference type="SAM" id="MobiDB-lite"/>
    </source>
</evidence>
<accession>A0A0F6WDU7</accession>
<sequence length="62" mass="7011">MDAPERDHLDDQARADLPGLTPRERHLTPVRCTRCAARVYTYASSADGLRHYCRCIAWLPAA</sequence>
<name>A0A0F6WDU7_9CAUD</name>
<feature type="region of interest" description="Disordered" evidence="1">
    <location>
        <begin position="1"/>
        <end position="23"/>
    </location>
</feature>
<gene>
    <name evidence="2" type="primary">3</name>
    <name evidence="2" type="ORF">SEA_VINCENZO_3</name>
</gene>
<dbReference type="KEGG" id="vg:26637306"/>
<dbReference type="RefSeq" id="YP_009210859.1">
    <property type="nucleotide sequence ID" value="NC_028934.1"/>
</dbReference>
<proteinExistence type="predicted"/>
<feature type="compositionally biased region" description="Basic and acidic residues" evidence="1">
    <location>
        <begin position="1"/>
        <end position="14"/>
    </location>
</feature>
<keyword evidence="3" id="KW-1185">Reference proteome</keyword>
<dbReference type="EMBL" id="KR080194">
    <property type="protein sequence ID" value="AKF14265.1"/>
    <property type="molecule type" value="Genomic_DNA"/>
</dbReference>
<reference evidence="2 3" key="1">
    <citation type="journal article" date="2015" name="Genome Announc.">
        <title>Genome Sequences of Mycobacteriophages AlanGrant, Baee, Corofin, OrangeOswald, and Vincenzo, New Members of Cluster B.</title>
        <authorList>
            <person name="Pope W.H."/>
            <person name="Carbonara M.E."/>
            <person name="Cioffi H.M."/>
            <person name="Cruz T."/>
            <person name="Dang B.Q."/>
            <person name="Doyle A.N."/>
            <person name="Fan O.H."/>
            <person name="Gallagher M."/>
            <person name="Gentile G.M."/>
            <person name="German B.A."/>
            <person name="Farrell M.E."/>
            <person name="Gerwig M."/>
            <person name="Hunter K.L."/>
            <person name="Lefever V.E."/>
            <person name="Marfisi N.A."/>
            <person name="McDonnell J.E."/>
            <person name="Monga J.K."/>
            <person name="Quiroz K.G."/>
            <person name="Pong A.C."/>
            <person name="Rimple P.A."/>
            <person name="Situ M."/>
            <person name="Sohnen P.C."/>
            <person name="Stockinger A.N."/>
            <person name="Thompson P.K."/>
            <person name="Torchio N.M."/>
            <person name="Toner C.L."/>
            <person name="Ulbrich M.C."/>
            <person name="Vohra N.I."/>
            <person name="Zakir A."/>
            <person name="Adkins N.L."/>
            <person name="Brown B.R."/>
            <person name="Churilla B.M."/>
            <person name="Kramer Z.J."/>
            <person name="Lapin J.S."/>
            <person name="Montgomery M.T."/>
            <person name="Prout A.K."/>
            <person name="Grubb S.R."/>
            <person name="Warner M.H."/>
            <person name="Bowman C.A."/>
            <person name="Russell D.A."/>
            <person name="Hatfull G.F."/>
        </authorList>
    </citation>
    <scope>NUCLEOTIDE SEQUENCE [LARGE SCALE GENOMIC DNA]</scope>
</reference>
<protein>
    <submittedName>
        <fullName evidence="2">Uncharacterized protein</fullName>
    </submittedName>
</protein>
<dbReference type="GeneID" id="26637306"/>
<dbReference type="Proteomes" id="UP000203101">
    <property type="component" value="Segment"/>
</dbReference>
<evidence type="ECO:0000313" key="3">
    <source>
        <dbReference type="Proteomes" id="UP000203101"/>
    </source>
</evidence>